<protein>
    <submittedName>
        <fullName evidence="4">Leukocyte receptor cluster member 1</fullName>
    </submittedName>
</protein>
<evidence type="ECO:0000256" key="2">
    <source>
        <dbReference type="SAM" id="MobiDB-lite"/>
    </source>
</evidence>
<proteinExistence type="predicted"/>
<keyword evidence="5" id="KW-1185">Reference proteome</keyword>
<dbReference type="AlphaFoldDB" id="A0AAV7JW89"/>
<feature type="coiled-coil region" evidence="1">
    <location>
        <begin position="17"/>
        <end position="44"/>
    </location>
</feature>
<feature type="compositionally biased region" description="Basic and acidic residues" evidence="2">
    <location>
        <begin position="206"/>
        <end position="215"/>
    </location>
</feature>
<feature type="region of interest" description="Disordered" evidence="2">
    <location>
        <begin position="110"/>
        <end position="136"/>
    </location>
</feature>
<evidence type="ECO:0000313" key="5">
    <source>
        <dbReference type="Proteomes" id="UP001165289"/>
    </source>
</evidence>
<reference evidence="4 5" key="1">
    <citation type="journal article" date="2023" name="BMC Biol.">
        <title>The compact genome of the sponge Oopsacas minuta (Hexactinellida) is lacking key metazoan core genes.</title>
        <authorList>
            <person name="Santini S."/>
            <person name="Schenkelaars Q."/>
            <person name="Jourda C."/>
            <person name="Duchesne M."/>
            <person name="Belahbib H."/>
            <person name="Rocher C."/>
            <person name="Selva M."/>
            <person name="Riesgo A."/>
            <person name="Vervoort M."/>
            <person name="Leys S.P."/>
            <person name="Kodjabachian L."/>
            <person name="Le Bivic A."/>
            <person name="Borchiellini C."/>
            <person name="Claverie J.M."/>
            <person name="Renard E."/>
        </authorList>
    </citation>
    <scope>NUCLEOTIDE SEQUENCE [LARGE SCALE GENOMIC DNA]</scope>
    <source>
        <strain evidence="4">SPO-2</strain>
    </source>
</reference>
<dbReference type="PANTHER" id="PTHR22093:SF0">
    <property type="entry name" value="LEUKOCYTE RECEPTOR CLUSTER MEMBER 1"/>
    <property type="match status" value="1"/>
</dbReference>
<feature type="compositionally biased region" description="Basic and acidic residues" evidence="2">
    <location>
        <begin position="183"/>
        <end position="199"/>
    </location>
</feature>
<accession>A0AAV7JW89</accession>
<evidence type="ECO:0000259" key="3">
    <source>
        <dbReference type="SMART" id="SM01083"/>
    </source>
</evidence>
<dbReference type="Pfam" id="PF10197">
    <property type="entry name" value="Cir_N"/>
    <property type="match status" value="1"/>
</dbReference>
<feature type="compositionally biased region" description="Basic and acidic residues" evidence="2">
    <location>
        <begin position="125"/>
        <end position="136"/>
    </location>
</feature>
<dbReference type="InterPro" id="IPR019339">
    <property type="entry name" value="CIR_N_dom"/>
</dbReference>
<dbReference type="EMBL" id="JAKMXF010000288">
    <property type="protein sequence ID" value="KAI6653181.1"/>
    <property type="molecule type" value="Genomic_DNA"/>
</dbReference>
<dbReference type="SMART" id="SM01083">
    <property type="entry name" value="Cir_N"/>
    <property type="match status" value="1"/>
</dbReference>
<comment type="caution">
    <text evidence="4">The sequence shown here is derived from an EMBL/GenBank/DDBJ whole genome shotgun (WGS) entry which is preliminary data.</text>
</comment>
<feature type="region of interest" description="Disordered" evidence="2">
    <location>
        <begin position="153"/>
        <end position="215"/>
    </location>
</feature>
<name>A0AAV7JW89_9METZ</name>
<keyword evidence="1" id="KW-0175">Coiled coil</keyword>
<evidence type="ECO:0000313" key="4">
    <source>
        <dbReference type="EMBL" id="KAI6653181.1"/>
    </source>
</evidence>
<organism evidence="4 5">
    <name type="scientific">Oopsacas minuta</name>
    <dbReference type="NCBI Taxonomy" id="111878"/>
    <lineage>
        <taxon>Eukaryota</taxon>
        <taxon>Metazoa</taxon>
        <taxon>Porifera</taxon>
        <taxon>Hexactinellida</taxon>
        <taxon>Hexasterophora</taxon>
        <taxon>Lyssacinosida</taxon>
        <taxon>Leucopsacidae</taxon>
        <taxon>Oopsacas</taxon>
    </lineage>
</organism>
<dbReference type="Proteomes" id="UP001165289">
    <property type="component" value="Unassembled WGS sequence"/>
</dbReference>
<sequence>MNILPKKSFHVLSKDNVARVRKDEKEANEQARKLKERSIKAEQEWRLRSLRKDNTEKIGIDSTDSFILLNEANSQVSNIERREEREREKAKNEMKMGVLTFLGGSEWDPVKKKSRPPWYTQTSDKATEIRDEKGKDEAIKCRDDPLALMKAILTPPRKSEKYGRGINPSGTDRSKQFKSHNISLDKTRRERNDAQIVEKTRKRQNRKDFQRYEFM</sequence>
<gene>
    <name evidence="4" type="ORF">LOD99_3707</name>
</gene>
<evidence type="ECO:0000256" key="1">
    <source>
        <dbReference type="SAM" id="Coils"/>
    </source>
</evidence>
<keyword evidence="4" id="KW-0675">Receptor</keyword>
<dbReference type="InterPro" id="IPR039875">
    <property type="entry name" value="LENG1-like"/>
</dbReference>
<dbReference type="PANTHER" id="PTHR22093">
    <property type="entry name" value="LEUKOCYTE RECEPTOR CLUSTER LRC MEMBER 1"/>
    <property type="match status" value="1"/>
</dbReference>
<feature type="domain" description="CBF1-interacting co-repressor CIR N-terminal" evidence="3">
    <location>
        <begin position="8"/>
        <end position="44"/>
    </location>
</feature>